<dbReference type="InterPro" id="IPR000644">
    <property type="entry name" value="CBS_dom"/>
</dbReference>
<dbReference type="Pfam" id="PF00571">
    <property type="entry name" value="CBS"/>
    <property type="match status" value="2"/>
</dbReference>
<dbReference type="GO" id="GO:0031460">
    <property type="term" value="P:glycine betaine transport"/>
    <property type="evidence" value="ECO:0007669"/>
    <property type="project" value="InterPro"/>
</dbReference>
<evidence type="ECO:0000313" key="12">
    <source>
        <dbReference type="Proteomes" id="UP000186102"/>
    </source>
</evidence>
<dbReference type="SUPFAM" id="SSF54631">
    <property type="entry name" value="CBS-domain pair"/>
    <property type="match status" value="1"/>
</dbReference>
<dbReference type="GO" id="GO:0016887">
    <property type="term" value="F:ATP hydrolysis activity"/>
    <property type="evidence" value="ECO:0007669"/>
    <property type="project" value="UniProtKB-UniRule"/>
</dbReference>
<dbReference type="GO" id="GO:0006865">
    <property type="term" value="P:amino acid transport"/>
    <property type="evidence" value="ECO:0007669"/>
    <property type="project" value="UniProtKB-UniRule"/>
</dbReference>
<dbReference type="STRING" id="1888891.DSOL_4866"/>
<protein>
    <recommendedName>
        <fullName evidence="8">Quaternary amine transport ATP-binding protein</fullName>
        <ecNumber evidence="8">7.6.2.9</ecNumber>
    </recommendedName>
</protein>
<dbReference type="PROSITE" id="PS51371">
    <property type="entry name" value="CBS"/>
    <property type="match status" value="1"/>
</dbReference>
<feature type="domain" description="ABC transporter" evidence="9">
    <location>
        <begin position="2"/>
        <end position="237"/>
    </location>
</feature>
<evidence type="ECO:0000256" key="1">
    <source>
        <dbReference type="ARBA" id="ARBA00005417"/>
    </source>
</evidence>
<keyword evidence="12" id="KW-1185">Reference proteome</keyword>
<keyword evidence="3" id="KW-0677">Repeat</keyword>
<dbReference type="InterPro" id="IPR027417">
    <property type="entry name" value="P-loop_NTPase"/>
</dbReference>
<keyword evidence="6 7" id="KW-0129">CBS domain</keyword>
<dbReference type="CDD" id="cd03295">
    <property type="entry name" value="ABC_OpuCA_Osmoprotection"/>
    <property type="match status" value="1"/>
</dbReference>
<evidence type="ECO:0000313" key="11">
    <source>
        <dbReference type="EMBL" id="OLN26712.1"/>
    </source>
</evidence>
<evidence type="ECO:0000256" key="6">
    <source>
        <dbReference type="ARBA" id="ARBA00023122"/>
    </source>
</evidence>
<dbReference type="AlphaFoldDB" id="A0A1Q8QHG2"/>
<evidence type="ECO:0000256" key="8">
    <source>
        <dbReference type="RuleBase" id="RU369116"/>
    </source>
</evidence>
<feature type="domain" description="CBS" evidence="10">
    <location>
        <begin position="314"/>
        <end position="372"/>
    </location>
</feature>
<dbReference type="EC" id="7.6.2.9" evidence="8"/>
<dbReference type="Gene3D" id="3.10.580.10">
    <property type="entry name" value="CBS-domain"/>
    <property type="match status" value="1"/>
</dbReference>
<dbReference type="FunFam" id="3.40.50.300:FF:000425">
    <property type="entry name" value="Probable ABC transporter, ATP-binding subunit"/>
    <property type="match status" value="1"/>
</dbReference>
<proteinExistence type="inferred from homology"/>
<evidence type="ECO:0000259" key="9">
    <source>
        <dbReference type="PROSITE" id="PS50893"/>
    </source>
</evidence>
<dbReference type="OrthoDB" id="9780431at2"/>
<evidence type="ECO:0000256" key="2">
    <source>
        <dbReference type="ARBA" id="ARBA00022448"/>
    </source>
</evidence>
<dbReference type="SMART" id="SM00382">
    <property type="entry name" value="AAA"/>
    <property type="match status" value="1"/>
</dbReference>
<dbReference type="GO" id="GO:0005524">
    <property type="term" value="F:ATP binding"/>
    <property type="evidence" value="ECO:0007669"/>
    <property type="project" value="UniProtKB-UniRule"/>
</dbReference>
<evidence type="ECO:0000256" key="4">
    <source>
        <dbReference type="ARBA" id="ARBA00022741"/>
    </source>
</evidence>
<dbReference type="InterPro" id="IPR005892">
    <property type="entry name" value="Gly-betaine_transp_ATP-bd"/>
</dbReference>
<dbReference type="RefSeq" id="WP_075367135.1">
    <property type="nucleotide sequence ID" value="NZ_MLBF01000071.1"/>
</dbReference>
<comment type="subcellular location">
    <subcellularLocation>
        <location evidence="8">Cell inner membrane</location>
        <topology evidence="8">Peripheral membrane protein</topology>
    </subcellularLocation>
</comment>
<dbReference type="SMART" id="SM00116">
    <property type="entry name" value="CBS"/>
    <property type="match status" value="2"/>
</dbReference>
<dbReference type="Pfam" id="PF00005">
    <property type="entry name" value="ABC_tran"/>
    <property type="match status" value="1"/>
</dbReference>
<evidence type="ECO:0000259" key="10">
    <source>
        <dbReference type="PROSITE" id="PS51371"/>
    </source>
</evidence>
<keyword evidence="8" id="KW-0997">Cell inner membrane</keyword>
<dbReference type="PROSITE" id="PS50893">
    <property type="entry name" value="ABC_TRANSPORTER_2"/>
    <property type="match status" value="1"/>
</dbReference>
<evidence type="ECO:0000256" key="3">
    <source>
        <dbReference type="ARBA" id="ARBA00022737"/>
    </source>
</evidence>
<reference evidence="11 12" key="1">
    <citation type="submission" date="2016-09" db="EMBL/GenBank/DDBJ databases">
        <title>Complete genome of Desulfosporosinus sp. OL.</title>
        <authorList>
            <person name="Mardanov A."/>
            <person name="Beletsky A."/>
            <person name="Panova A."/>
            <person name="Karnachuk O."/>
            <person name="Ravin N."/>
        </authorList>
    </citation>
    <scope>NUCLEOTIDE SEQUENCE [LARGE SCALE GENOMIC DNA]</scope>
    <source>
        <strain evidence="11 12">OL</strain>
    </source>
</reference>
<dbReference type="PROSITE" id="PS00211">
    <property type="entry name" value="ABC_TRANSPORTER_1"/>
    <property type="match status" value="1"/>
</dbReference>
<dbReference type="GO" id="GO:0005886">
    <property type="term" value="C:plasma membrane"/>
    <property type="evidence" value="ECO:0007669"/>
    <property type="project" value="UniProtKB-SubCell"/>
</dbReference>
<dbReference type="PANTHER" id="PTHR43117:SF4">
    <property type="entry name" value="OSMOPROTECTANT IMPORT ATP-BINDING PROTEIN OSMV"/>
    <property type="match status" value="1"/>
</dbReference>
<comment type="subunit">
    <text evidence="8">The complex is probably composed of two ATP-binding proteins, two transmembrane proteins and a solute-binding protein.</text>
</comment>
<organism evidence="11 12">
    <name type="scientific">Desulfosporosinus metallidurans</name>
    <dbReference type="NCBI Taxonomy" id="1888891"/>
    <lineage>
        <taxon>Bacteria</taxon>
        <taxon>Bacillati</taxon>
        <taxon>Bacillota</taxon>
        <taxon>Clostridia</taxon>
        <taxon>Eubacteriales</taxon>
        <taxon>Desulfitobacteriaceae</taxon>
        <taxon>Desulfosporosinus</taxon>
    </lineage>
</organism>
<keyword evidence="8" id="KW-1003">Cell membrane</keyword>
<sequence>MIEFKNISKVFADGFQAVNDLSFKIEEGELFVLIGPSGCGKTTTMKMINRLIEPTKGEIWVNSQNIYTQDPVELRRNIGYVIQHIGLLPHLTIGENVALVPKLKKWEKAKYLRRVDELLQLVGLDPKVYRDRFPTELSGGQQQRVGVIRAMAAEPPIILMDEPFSALDPISREQLQDELIRLQQELRKTIVFVTHDMDEALKIADKICMMHTGKIVQIAAPEQILRHPANEFVQSFIGEKRLDQVGILPELEEVMVKAVTAGPNRGLAAAVKVMQTHRVDSLLVVDGPKFLGTVRIWEIQQNFQEENLVLKDIILKDTPRIEQGKSLAEAIELMSKHSVAYLPVVTSDDNLLGVVTRASLVDVMAHRHVKNEIPGGAR</sequence>
<comment type="catalytic activity">
    <reaction evidence="8">
        <text>a quaternary ammonium(out) + ATP + H2O = a quaternary ammonium(in) + ADP + phosphate + H(+)</text>
        <dbReference type="Rhea" id="RHEA:11036"/>
        <dbReference type="ChEBI" id="CHEBI:15377"/>
        <dbReference type="ChEBI" id="CHEBI:15378"/>
        <dbReference type="ChEBI" id="CHEBI:30616"/>
        <dbReference type="ChEBI" id="CHEBI:35267"/>
        <dbReference type="ChEBI" id="CHEBI:43474"/>
        <dbReference type="ChEBI" id="CHEBI:456216"/>
    </reaction>
</comment>
<dbReference type="NCBIfam" id="TIGR01186">
    <property type="entry name" value="proV"/>
    <property type="match status" value="1"/>
</dbReference>
<gene>
    <name evidence="11" type="ORF">DSOL_4866</name>
</gene>
<accession>A0A1Q8QHG2</accession>
<dbReference type="SUPFAM" id="SSF52540">
    <property type="entry name" value="P-loop containing nucleoside triphosphate hydrolases"/>
    <property type="match status" value="1"/>
</dbReference>
<dbReference type="GO" id="GO:0015418">
    <property type="term" value="F:ABC-type quaternary ammonium compound transporting activity"/>
    <property type="evidence" value="ECO:0007669"/>
    <property type="project" value="UniProtKB-EC"/>
</dbReference>
<dbReference type="InterPro" id="IPR003439">
    <property type="entry name" value="ABC_transporter-like_ATP-bd"/>
</dbReference>
<keyword evidence="8" id="KW-0472">Membrane</keyword>
<evidence type="ECO:0000256" key="5">
    <source>
        <dbReference type="ARBA" id="ARBA00022840"/>
    </source>
</evidence>
<dbReference type="InterPro" id="IPR017871">
    <property type="entry name" value="ABC_transporter-like_CS"/>
</dbReference>
<dbReference type="Proteomes" id="UP000186102">
    <property type="component" value="Unassembled WGS sequence"/>
</dbReference>
<keyword evidence="5 8" id="KW-0067">ATP-binding</keyword>
<comment type="similarity">
    <text evidence="1 8">Belongs to the ABC transporter superfamily.</text>
</comment>
<keyword evidence="4 8" id="KW-0547">Nucleotide-binding</keyword>
<evidence type="ECO:0000256" key="7">
    <source>
        <dbReference type="PROSITE-ProRule" id="PRU00703"/>
    </source>
</evidence>
<comment type="caution">
    <text evidence="11">The sequence shown here is derived from an EMBL/GenBank/DDBJ whole genome shotgun (WGS) entry which is preliminary data.</text>
</comment>
<keyword evidence="2 8" id="KW-0813">Transport</keyword>
<dbReference type="Gene3D" id="3.40.50.300">
    <property type="entry name" value="P-loop containing nucleotide triphosphate hydrolases"/>
    <property type="match status" value="1"/>
</dbReference>
<dbReference type="InterPro" id="IPR046342">
    <property type="entry name" value="CBS_dom_sf"/>
</dbReference>
<name>A0A1Q8QHG2_9FIRM</name>
<dbReference type="InterPro" id="IPR003593">
    <property type="entry name" value="AAA+_ATPase"/>
</dbReference>
<dbReference type="PANTHER" id="PTHR43117">
    <property type="entry name" value="OSMOPROTECTANT IMPORT ATP-BINDING PROTEIN OSMV"/>
    <property type="match status" value="1"/>
</dbReference>
<dbReference type="EMBL" id="MLBF01000071">
    <property type="protein sequence ID" value="OLN26712.1"/>
    <property type="molecule type" value="Genomic_DNA"/>
</dbReference>